<name>A0A8H3GFM5_9AGAM</name>
<organism evidence="1 2">
    <name type="scientific">Rhizoctonia solani</name>
    <dbReference type="NCBI Taxonomy" id="456999"/>
    <lineage>
        <taxon>Eukaryota</taxon>
        <taxon>Fungi</taxon>
        <taxon>Dikarya</taxon>
        <taxon>Basidiomycota</taxon>
        <taxon>Agaricomycotina</taxon>
        <taxon>Agaricomycetes</taxon>
        <taxon>Cantharellales</taxon>
        <taxon>Ceratobasidiaceae</taxon>
        <taxon>Rhizoctonia</taxon>
    </lineage>
</organism>
<evidence type="ECO:0000313" key="2">
    <source>
        <dbReference type="Proteomes" id="UP000663853"/>
    </source>
</evidence>
<dbReference type="AlphaFoldDB" id="A0A8H3GFM5"/>
<sequence length="237" mass="25988">MMPIVWMIAKKPKGKHERPVEHPRGLRIFWSWSSGQLFGIFRSVGDIEWCECVETDNPRAECGGIIAPLDYFGPSAGAVTVALAKYKADPELRRVPYLLIPVVLAHRKRYCGIQPLQYVGSAVAHGHFGGLRHITEQVLGTTYVNFGIDGIRQLSVYEIGNSGKSVHVTLRSTLAEVFQPLSWGQQRQAMAPFDAQAKLCAKNMPNGGIDMKYMGTSPVARNINSMATVPDGPGAPI</sequence>
<evidence type="ECO:0000313" key="1">
    <source>
        <dbReference type="EMBL" id="CAE6447036.1"/>
    </source>
</evidence>
<reference evidence="1" key="1">
    <citation type="submission" date="2021-01" db="EMBL/GenBank/DDBJ databases">
        <authorList>
            <person name="Kaushik A."/>
        </authorList>
    </citation>
    <scope>NUCLEOTIDE SEQUENCE</scope>
    <source>
        <strain evidence="1">AG6-10EEA</strain>
    </source>
</reference>
<dbReference type="Proteomes" id="UP000663853">
    <property type="component" value="Unassembled WGS sequence"/>
</dbReference>
<gene>
    <name evidence="1" type="ORF">RDB_LOCUS44071</name>
</gene>
<comment type="caution">
    <text evidence="1">The sequence shown here is derived from an EMBL/GenBank/DDBJ whole genome shotgun (WGS) entry which is preliminary data.</text>
</comment>
<proteinExistence type="predicted"/>
<protein>
    <submittedName>
        <fullName evidence="1">Uncharacterized protein</fullName>
    </submittedName>
</protein>
<dbReference type="EMBL" id="CAJMXA010000935">
    <property type="protein sequence ID" value="CAE6447036.1"/>
    <property type="molecule type" value="Genomic_DNA"/>
</dbReference>
<accession>A0A8H3GFM5</accession>